<dbReference type="Proteomes" id="UP000629468">
    <property type="component" value="Unassembled WGS sequence"/>
</dbReference>
<organism evidence="3 4">
    <name type="scientific">Agaricus bisporus var. burnettii</name>
    <dbReference type="NCBI Taxonomy" id="192524"/>
    <lineage>
        <taxon>Eukaryota</taxon>
        <taxon>Fungi</taxon>
        <taxon>Dikarya</taxon>
        <taxon>Basidiomycota</taxon>
        <taxon>Agaricomycotina</taxon>
        <taxon>Agaricomycetes</taxon>
        <taxon>Agaricomycetidae</taxon>
        <taxon>Agaricales</taxon>
        <taxon>Agaricineae</taxon>
        <taxon>Agaricaceae</taxon>
        <taxon>Agaricus</taxon>
    </lineage>
</organism>
<reference evidence="3 4" key="1">
    <citation type="journal article" name="Sci. Rep.">
        <title>Telomere-to-telomere assembled and centromere annotated genomes of the two main subspecies of the button mushroom Agaricus bisporus reveal especially polymorphic chromosome ends.</title>
        <authorList>
            <person name="Sonnenberg A.S.M."/>
            <person name="Sedaghat-Telgerd N."/>
            <person name="Lavrijssen B."/>
            <person name="Ohm R.A."/>
            <person name="Hendrickx P.M."/>
            <person name="Scholtmeijer K."/>
            <person name="Baars J.J.P."/>
            <person name="van Peer A."/>
        </authorList>
    </citation>
    <scope>NUCLEOTIDE SEQUENCE [LARGE SCALE GENOMIC DNA]</scope>
    <source>
        <strain evidence="3 4">H119_p4</strain>
    </source>
</reference>
<sequence length="109" mass="12722">MTVDPSSSPPSFLPSPPSPPSPSLPIALLGLYSMKPFLHFYFRNYRHLYTVEDMFTGSFDEEEESRKEAQVMKKVANFCARRHYELIGQKMTLDDYFPVLEEELKPEWI</sequence>
<evidence type="ECO:0000313" key="4">
    <source>
        <dbReference type="Proteomes" id="UP000629468"/>
    </source>
</evidence>
<gene>
    <name evidence="3" type="ORF">Agabi119p4_6773</name>
</gene>
<proteinExistence type="predicted"/>
<evidence type="ECO:0000256" key="2">
    <source>
        <dbReference type="SAM" id="Phobius"/>
    </source>
</evidence>
<keyword evidence="2" id="KW-1133">Transmembrane helix</keyword>
<keyword evidence="2" id="KW-0472">Membrane</keyword>
<evidence type="ECO:0000256" key="1">
    <source>
        <dbReference type="SAM" id="MobiDB-lite"/>
    </source>
</evidence>
<dbReference type="AlphaFoldDB" id="A0A8H7F022"/>
<keyword evidence="2" id="KW-0812">Transmembrane</keyword>
<protein>
    <submittedName>
        <fullName evidence="3">Uncharacterized protein</fullName>
    </submittedName>
</protein>
<accession>A0A8H7F022</accession>
<feature type="transmembrane region" description="Helical" evidence="2">
    <location>
        <begin position="23"/>
        <end position="42"/>
    </location>
</feature>
<dbReference type="EMBL" id="JABXXO010000009">
    <property type="protein sequence ID" value="KAF7770799.1"/>
    <property type="molecule type" value="Genomic_DNA"/>
</dbReference>
<feature type="compositionally biased region" description="Pro residues" evidence="1">
    <location>
        <begin position="7"/>
        <end position="21"/>
    </location>
</feature>
<name>A0A8H7F022_AGABI</name>
<evidence type="ECO:0000313" key="3">
    <source>
        <dbReference type="EMBL" id="KAF7770799.1"/>
    </source>
</evidence>
<comment type="caution">
    <text evidence="3">The sequence shown here is derived from an EMBL/GenBank/DDBJ whole genome shotgun (WGS) entry which is preliminary data.</text>
</comment>
<feature type="region of interest" description="Disordered" evidence="1">
    <location>
        <begin position="1"/>
        <end position="21"/>
    </location>
</feature>